<comment type="caution">
    <text evidence="7">The sequence shown here is derived from an EMBL/GenBank/DDBJ whole genome shotgun (WGS) entry which is preliminary data.</text>
</comment>
<dbReference type="InterPro" id="IPR001584">
    <property type="entry name" value="Integrase_cat-core"/>
</dbReference>
<dbReference type="SUPFAM" id="SSF53098">
    <property type="entry name" value="Ribonuclease H-like"/>
    <property type="match status" value="1"/>
</dbReference>
<dbReference type="Gene3D" id="3.30.420.10">
    <property type="entry name" value="Ribonuclease H-like superfamily/Ribonuclease H"/>
    <property type="match status" value="1"/>
</dbReference>
<dbReference type="InterPro" id="IPR043502">
    <property type="entry name" value="DNA/RNA_pol_sf"/>
</dbReference>
<evidence type="ECO:0000256" key="1">
    <source>
        <dbReference type="ARBA" id="ARBA00022670"/>
    </source>
</evidence>
<dbReference type="GO" id="GO:0003676">
    <property type="term" value="F:nucleic acid binding"/>
    <property type="evidence" value="ECO:0007669"/>
    <property type="project" value="InterPro"/>
</dbReference>
<proteinExistence type="predicted"/>
<dbReference type="GO" id="GO:0015074">
    <property type="term" value="P:DNA integration"/>
    <property type="evidence" value="ECO:0007669"/>
    <property type="project" value="InterPro"/>
</dbReference>
<evidence type="ECO:0000313" key="8">
    <source>
        <dbReference type="Proteomes" id="UP001054252"/>
    </source>
</evidence>
<dbReference type="PANTHER" id="PTHR42648:SF18">
    <property type="entry name" value="RETROTRANSPOSON, UNCLASSIFIED-LIKE PROTEIN"/>
    <property type="match status" value="1"/>
</dbReference>
<dbReference type="InterPro" id="IPR039537">
    <property type="entry name" value="Retrotran_Ty1/copia-like"/>
</dbReference>
<name>A0AAV5LRQ6_9ROSI</name>
<dbReference type="Proteomes" id="UP001054252">
    <property type="component" value="Unassembled WGS sequence"/>
</dbReference>
<feature type="region of interest" description="Disordered" evidence="5">
    <location>
        <begin position="63"/>
        <end position="91"/>
    </location>
</feature>
<dbReference type="Pfam" id="PF22936">
    <property type="entry name" value="Pol_BBD"/>
    <property type="match status" value="1"/>
</dbReference>
<dbReference type="GO" id="GO:0004190">
    <property type="term" value="F:aspartic-type endopeptidase activity"/>
    <property type="evidence" value="ECO:0007669"/>
    <property type="project" value="UniProtKB-KW"/>
</dbReference>
<dbReference type="InterPro" id="IPR012337">
    <property type="entry name" value="RNaseH-like_sf"/>
</dbReference>
<evidence type="ECO:0000259" key="6">
    <source>
        <dbReference type="PROSITE" id="PS50994"/>
    </source>
</evidence>
<dbReference type="Pfam" id="PF13976">
    <property type="entry name" value="gag_pre-integrs"/>
    <property type="match status" value="1"/>
</dbReference>
<organism evidence="7 8">
    <name type="scientific">Rubroshorea leprosula</name>
    <dbReference type="NCBI Taxonomy" id="152421"/>
    <lineage>
        <taxon>Eukaryota</taxon>
        <taxon>Viridiplantae</taxon>
        <taxon>Streptophyta</taxon>
        <taxon>Embryophyta</taxon>
        <taxon>Tracheophyta</taxon>
        <taxon>Spermatophyta</taxon>
        <taxon>Magnoliopsida</taxon>
        <taxon>eudicotyledons</taxon>
        <taxon>Gunneridae</taxon>
        <taxon>Pentapetalae</taxon>
        <taxon>rosids</taxon>
        <taxon>malvids</taxon>
        <taxon>Malvales</taxon>
        <taxon>Dipterocarpaceae</taxon>
        <taxon>Rubroshorea</taxon>
    </lineage>
</organism>
<evidence type="ECO:0000313" key="7">
    <source>
        <dbReference type="EMBL" id="GKV40114.1"/>
    </source>
</evidence>
<evidence type="ECO:0000256" key="2">
    <source>
        <dbReference type="ARBA" id="ARBA00022723"/>
    </source>
</evidence>
<dbReference type="Pfam" id="PF00665">
    <property type="entry name" value="rve"/>
    <property type="match status" value="1"/>
</dbReference>
<dbReference type="InterPro" id="IPR054722">
    <property type="entry name" value="PolX-like_BBD"/>
</dbReference>
<gene>
    <name evidence="7" type="ORF">SLEP1_g47783</name>
</gene>
<dbReference type="CDD" id="cd09272">
    <property type="entry name" value="RNase_HI_RT_Ty1"/>
    <property type="match status" value="1"/>
</dbReference>
<dbReference type="InterPro" id="IPR036397">
    <property type="entry name" value="RNaseH_sf"/>
</dbReference>
<keyword evidence="8" id="KW-1185">Reference proteome</keyword>
<dbReference type="Pfam" id="PF25597">
    <property type="entry name" value="SH3_retrovirus"/>
    <property type="match status" value="1"/>
</dbReference>
<dbReference type="GO" id="GO:0006508">
    <property type="term" value="P:proteolysis"/>
    <property type="evidence" value="ECO:0007669"/>
    <property type="project" value="UniProtKB-KW"/>
</dbReference>
<feature type="domain" description="Integrase catalytic" evidence="6">
    <location>
        <begin position="358"/>
        <end position="524"/>
    </location>
</feature>
<dbReference type="PANTHER" id="PTHR42648">
    <property type="entry name" value="TRANSPOSASE, PUTATIVE-RELATED"/>
    <property type="match status" value="1"/>
</dbReference>
<keyword evidence="3" id="KW-0064">Aspartyl protease</keyword>
<dbReference type="InterPro" id="IPR057670">
    <property type="entry name" value="SH3_retrovirus"/>
</dbReference>
<keyword evidence="2" id="KW-0479">Metal-binding</keyword>
<keyword evidence="4" id="KW-0378">Hydrolase</keyword>
<accession>A0AAV5LRQ6</accession>
<dbReference type="PROSITE" id="PS50994">
    <property type="entry name" value="INTEGRASE"/>
    <property type="match status" value="1"/>
</dbReference>
<dbReference type="AlphaFoldDB" id="A0AAV5LRQ6"/>
<dbReference type="SUPFAM" id="SSF56672">
    <property type="entry name" value="DNA/RNA polymerases"/>
    <property type="match status" value="1"/>
</dbReference>
<reference evidence="7 8" key="1">
    <citation type="journal article" date="2021" name="Commun. Biol.">
        <title>The genome of Shorea leprosula (Dipterocarpaceae) highlights the ecological relevance of drought in aseasonal tropical rainforests.</title>
        <authorList>
            <person name="Ng K.K.S."/>
            <person name="Kobayashi M.J."/>
            <person name="Fawcett J.A."/>
            <person name="Hatakeyama M."/>
            <person name="Paape T."/>
            <person name="Ng C.H."/>
            <person name="Ang C.C."/>
            <person name="Tnah L.H."/>
            <person name="Lee C.T."/>
            <person name="Nishiyama T."/>
            <person name="Sese J."/>
            <person name="O'Brien M.J."/>
            <person name="Copetti D."/>
            <person name="Mohd Noor M.I."/>
            <person name="Ong R.C."/>
            <person name="Putra M."/>
            <person name="Sireger I.Z."/>
            <person name="Indrioko S."/>
            <person name="Kosugi Y."/>
            <person name="Izuno A."/>
            <person name="Isagi Y."/>
            <person name="Lee S.L."/>
            <person name="Shimizu K.K."/>
        </authorList>
    </citation>
    <scope>NUCLEOTIDE SEQUENCE [LARGE SCALE GENOMIC DNA]</scope>
    <source>
        <strain evidence="7">214</strain>
    </source>
</reference>
<dbReference type="EMBL" id="BPVZ01000139">
    <property type="protein sequence ID" value="GKV40114.1"/>
    <property type="molecule type" value="Genomic_DNA"/>
</dbReference>
<feature type="compositionally biased region" description="Basic and acidic residues" evidence="5">
    <location>
        <begin position="68"/>
        <end position="81"/>
    </location>
</feature>
<dbReference type="Pfam" id="PF07727">
    <property type="entry name" value="RVT_2"/>
    <property type="match status" value="1"/>
</dbReference>
<evidence type="ECO:0000256" key="3">
    <source>
        <dbReference type="ARBA" id="ARBA00022750"/>
    </source>
</evidence>
<evidence type="ECO:0000256" key="5">
    <source>
        <dbReference type="SAM" id="MobiDB-lite"/>
    </source>
</evidence>
<keyword evidence="1" id="KW-0645">Protease</keyword>
<protein>
    <recommendedName>
        <fullName evidence="6">Integrase catalytic domain-containing protein</fullName>
    </recommendedName>
</protein>
<dbReference type="InterPro" id="IPR013103">
    <property type="entry name" value="RVT_2"/>
</dbReference>
<sequence>MMVSLPEKFEPKISAIEESCDLKTLTVYELISKLQVHEQRTAFRMEDMAARESAFQALPKWKPLTPSSEKKQQYGRADKGKMVATQYQPSKKDKFPPCPICKRTNHDGKDYWYKGKPQVQCRFCRKYGHIEKFCKFKENQYRPKQQQAQVASTTEDHLFMASLASGSVDKCSWFVDSGCTCHMANNEAIFSELDKSVRIKVKLGNGSIVQLEGKGIVAVQTKKGTKYIHDVLFIPSLSQNLLSVAQMLKKGYSVSFANNACYIYDSCGVELARIKMVENSFPIMWNSPCLHAVYVSKSDETPLWHKRYGHFNLKSLKFLQTNELVRDLPEIHVNDDVCSSCQFGKLHRQVFPINNSWRASQKLELVHTDVCGPMKTASLGQNLYFILFIDDYTRMTWVYFMSSKAQVFSVFKKFKVLVENQSGYKIKTLRSDNGKEYTSKEFDSFCEDAGIAHQLTVPYTPQQNGVSERKNRTIMEMARCMLHEKKLPKNFWAEAVYTAIYLLNGLPTKAVQGKTPIEAWFGVKPSAHHLKIFGSICYTHVPDAKRTKLDVKAEIGILVGYSTKSKGYRVYNLQSGKISVHRDVQVDEDSHWDWDKRVVVKNGDIASVKDDVEASKEEIPASNVADVDAHHDSPVMKTKSLSEIYERCNLAVLEPNTYVEASKHDIWRHAMQEEITKMNPDGSIYKHKARLVVKGYAQQAGIDYGDTFAPVARHDTVRMLIALSANFGWTIYHMDVKSAFLNGHLQEDIYVQQPEGFIISGHEDKVYKLKKALYGLKQAPRSWYSRIDSFFLQQGFQRSENEPTLYVKRNSGQSSKDTTFSVENSGSNPFVCDAELLVSLYVDDLLITGSNSQLLLSFKADLMKEFEMSDLGEMSYFLGMEIHQCESGIFVSQHKYALDVLKKFSMDQCKSVPTPLVQNSKLIAEDGYEKTDASIYRSLVGSLLYLTATRPDLMYAASLLSRFMHSPSQAHFGVAKRVLRYLNGTSDYGLWFEKHKYGILHCFSDSDWAGSHEDAKSTTGFVFFFGSAAFSWMSRKQEVVAQSTAEAEYIAAAETVNHATWINKMLIDMGCYQLKLCVIHCDNNSAIAIAHNPVQHGCTKHVNVKFHVLRNMVQSKEIEMVYCHSNEQVADIFTKALSKFKFEKFRSKLGVSSKNSGGVLKT</sequence>
<dbReference type="InterPro" id="IPR025724">
    <property type="entry name" value="GAG-pre-integrase_dom"/>
</dbReference>
<evidence type="ECO:0000256" key="4">
    <source>
        <dbReference type="ARBA" id="ARBA00022801"/>
    </source>
</evidence>
<dbReference type="GO" id="GO:0046872">
    <property type="term" value="F:metal ion binding"/>
    <property type="evidence" value="ECO:0007669"/>
    <property type="project" value="UniProtKB-KW"/>
</dbReference>